<protein>
    <submittedName>
        <fullName evidence="2">F-box domain protein</fullName>
    </submittedName>
</protein>
<dbReference type="EMBL" id="KY684096">
    <property type="protein sequence ID" value="ARF10076.1"/>
    <property type="molecule type" value="Genomic_DNA"/>
</dbReference>
<dbReference type="SUPFAM" id="SSF81383">
    <property type="entry name" value="F-box domain"/>
    <property type="match status" value="1"/>
</dbReference>
<sequence>MNSLPNEVLYKILKHLSISDLLNCQKVCYRLNSLISNDQYFSMLFYKVKNMIETQSLSYDILTSKILLIYCLKNFKKFDYQYAISLLLSHNYFNLIDIILNYIPNKCLIDWNDYLFISTCQGNKQAIEYCIMNGANNFTEGCYASKLYQYPKLLKFFSDKLKE</sequence>
<name>A0A1V0SED7_9VIRU</name>
<feature type="domain" description="F-box" evidence="1">
    <location>
        <begin position="1"/>
        <end position="44"/>
    </location>
</feature>
<gene>
    <name evidence="2" type="ORF">Indivirus_12_4</name>
</gene>
<accession>A0A1V0SED7</accession>
<reference evidence="2" key="1">
    <citation type="journal article" date="2017" name="Science">
        <title>Giant viruses with an expanded complement of translation system components.</title>
        <authorList>
            <person name="Schulz F."/>
            <person name="Yutin N."/>
            <person name="Ivanova N.N."/>
            <person name="Ortega D.R."/>
            <person name="Lee T.K."/>
            <person name="Vierheilig J."/>
            <person name="Daims H."/>
            <person name="Horn M."/>
            <person name="Wagner M."/>
            <person name="Jensen G.J."/>
            <person name="Kyrpides N.C."/>
            <person name="Koonin E.V."/>
            <person name="Woyke T."/>
        </authorList>
    </citation>
    <scope>NUCLEOTIDE SEQUENCE</scope>
    <source>
        <strain evidence="2">ILV1</strain>
    </source>
</reference>
<organism evidence="2">
    <name type="scientific">Indivirus ILV1</name>
    <dbReference type="NCBI Taxonomy" id="1977633"/>
    <lineage>
        <taxon>Viruses</taxon>
        <taxon>Varidnaviria</taxon>
        <taxon>Bamfordvirae</taxon>
        <taxon>Nucleocytoviricota</taxon>
        <taxon>Megaviricetes</taxon>
        <taxon>Imitervirales</taxon>
        <taxon>Mimiviridae</taxon>
        <taxon>Klosneuvirinae</taxon>
        <taxon>Indivirus</taxon>
    </lineage>
</organism>
<dbReference type="Gene3D" id="1.20.1280.50">
    <property type="match status" value="1"/>
</dbReference>
<dbReference type="InterPro" id="IPR001810">
    <property type="entry name" value="F-box_dom"/>
</dbReference>
<dbReference type="PROSITE" id="PS50181">
    <property type="entry name" value="FBOX"/>
    <property type="match status" value="1"/>
</dbReference>
<dbReference type="CDD" id="cd09917">
    <property type="entry name" value="F-box_SF"/>
    <property type="match status" value="1"/>
</dbReference>
<dbReference type="SMART" id="SM00256">
    <property type="entry name" value="FBOX"/>
    <property type="match status" value="1"/>
</dbReference>
<evidence type="ECO:0000259" key="1">
    <source>
        <dbReference type="PROSITE" id="PS50181"/>
    </source>
</evidence>
<dbReference type="InterPro" id="IPR036047">
    <property type="entry name" value="F-box-like_dom_sf"/>
</dbReference>
<proteinExistence type="predicted"/>
<evidence type="ECO:0000313" key="2">
    <source>
        <dbReference type="EMBL" id="ARF10076.1"/>
    </source>
</evidence>
<dbReference type="Pfam" id="PF12937">
    <property type="entry name" value="F-box-like"/>
    <property type="match status" value="1"/>
</dbReference>